<dbReference type="Pfam" id="PF00916">
    <property type="entry name" value="Sulfate_transp"/>
    <property type="match status" value="1"/>
</dbReference>
<keyword evidence="7" id="KW-1185">Reference proteome</keyword>
<dbReference type="Pfam" id="PF01740">
    <property type="entry name" value="STAS"/>
    <property type="match status" value="1"/>
</dbReference>
<reference evidence="8" key="1">
    <citation type="submission" date="2024-02" db="UniProtKB">
        <authorList>
            <consortium name="WormBaseParasite"/>
        </authorList>
    </citation>
    <scope>IDENTIFICATION</scope>
</reference>
<dbReference type="InterPro" id="IPR011547">
    <property type="entry name" value="SLC26A/SulP_dom"/>
</dbReference>
<dbReference type="InterPro" id="IPR001902">
    <property type="entry name" value="SLC26A/SulP_fam"/>
</dbReference>
<feature type="transmembrane region" description="Helical" evidence="5">
    <location>
        <begin position="454"/>
        <end position="471"/>
    </location>
</feature>
<evidence type="ECO:0000256" key="4">
    <source>
        <dbReference type="ARBA" id="ARBA00023136"/>
    </source>
</evidence>
<keyword evidence="2 5" id="KW-0812">Transmembrane</keyword>
<keyword evidence="3 5" id="KW-1133">Transmembrane helix</keyword>
<evidence type="ECO:0000313" key="8">
    <source>
        <dbReference type="WBParaSite" id="MBELARI_LOCUS6810"/>
    </source>
</evidence>
<dbReference type="GO" id="GO:0016020">
    <property type="term" value="C:membrane"/>
    <property type="evidence" value="ECO:0007669"/>
    <property type="project" value="UniProtKB-SubCell"/>
</dbReference>
<feature type="transmembrane region" description="Helical" evidence="5">
    <location>
        <begin position="307"/>
        <end position="326"/>
    </location>
</feature>
<feature type="transmembrane region" description="Helical" evidence="5">
    <location>
        <begin position="354"/>
        <end position="374"/>
    </location>
</feature>
<dbReference type="GO" id="GO:0055085">
    <property type="term" value="P:transmembrane transport"/>
    <property type="evidence" value="ECO:0007669"/>
    <property type="project" value="InterPro"/>
</dbReference>
<organism evidence="7 8">
    <name type="scientific">Mesorhabditis belari</name>
    <dbReference type="NCBI Taxonomy" id="2138241"/>
    <lineage>
        <taxon>Eukaryota</taxon>
        <taxon>Metazoa</taxon>
        <taxon>Ecdysozoa</taxon>
        <taxon>Nematoda</taxon>
        <taxon>Chromadorea</taxon>
        <taxon>Rhabditida</taxon>
        <taxon>Rhabditina</taxon>
        <taxon>Rhabditomorpha</taxon>
        <taxon>Rhabditoidea</taxon>
        <taxon>Rhabditidae</taxon>
        <taxon>Mesorhabditinae</taxon>
        <taxon>Mesorhabditis</taxon>
    </lineage>
</organism>
<feature type="transmembrane region" description="Helical" evidence="5">
    <location>
        <begin position="143"/>
        <end position="165"/>
    </location>
</feature>
<dbReference type="Proteomes" id="UP000887575">
    <property type="component" value="Unassembled WGS sequence"/>
</dbReference>
<feature type="transmembrane region" description="Helical" evidence="5">
    <location>
        <begin position="491"/>
        <end position="519"/>
    </location>
</feature>
<evidence type="ECO:0000259" key="6">
    <source>
        <dbReference type="PROSITE" id="PS50801"/>
    </source>
</evidence>
<dbReference type="AlphaFoldDB" id="A0AAF3FI79"/>
<evidence type="ECO:0000313" key="7">
    <source>
        <dbReference type="Proteomes" id="UP000887575"/>
    </source>
</evidence>
<dbReference type="InterPro" id="IPR036513">
    <property type="entry name" value="STAS_dom_sf"/>
</dbReference>
<evidence type="ECO:0000256" key="1">
    <source>
        <dbReference type="ARBA" id="ARBA00004141"/>
    </source>
</evidence>
<feature type="transmembrane region" description="Helical" evidence="5">
    <location>
        <begin position="430"/>
        <end position="447"/>
    </location>
</feature>
<dbReference type="PANTHER" id="PTHR11814">
    <property type="entry name" value="SULFATE TRANSPORTER"/>
    <property type="match status" value="1"/>
</dbReference>
<dbReference type="PROSITE" id="PS50801">
    <property type="entry name" value="STAS"/>
    <property type="match status" value="1"/>
</dbReference>
<dbReference type="InterPro" id="IPR002645">
    <property type="entry name" value="STAS_dom"/>
</dbReference>
<dbReference type="WBParaSite" id="MBELARI_LOCUS6810">
    <property type="protein sequence ID" value="MBELARI_LOCUS6810"/>
    <property type="gene ID" value="MBELARI_LOCUS6810"/>
</dbReference>
<evidence type="ECO:0000256" key="5">
    <source>
        <dbReference type="SAM" id="Phobius"/>
    </source>
</evidence>
<dbReference type="NCBIfam" id="TIGR00815">
    <property type="entry name" value="sulP"/>
    <property type="match status" value="1"/>
</dbReference>
<protein>
    <submittedName>
        <fullName evidence="8">STAS domain-containing protein</fullName>
    </submittedName>
</protein>
<sequence length="724" mass="81121">MTSNLLVCELNDTPSVSDVDEKNYYEKVNKNQYIFDEEFGFIASGKKKKSSEIIQEKLEDVRDYLKPSALYGWMPILKWLPKYNVKENLINDVIGGLTVGIMHVPQGMAYANLAGMRPENGLYTSLIPPFFYMCFGTSRHVSLGVFAVVSLMVGSCNLRLTQLLFEQKFSNSSMPIEESLFEQITYDIRVEIVTSLALLVGIIQILLGFLRLDFLTSFLSDQVIAGFTTGAAVHVFTAQLNKILGVSLPRASGIGKLFPIWLQLLSSIRFGEANLSTFLLSLSTISLLFIFKDYLDPLIKKLLKTKIPIPYDLFVIIFGTIFSYSFGFREKFSVKVIGKIPTGFPSTRAPNGSLFPLLFADAMAIAVVVLVVTISMGKLFAKKHNYKIDTRQEFYALGFMECLSSLFPVWPSSTALARTLVYEAAGTKTQLATVFSSLLLLTVIFFIGPFLEELPLCLLSCIIIVALKGMFMQLKQIPTLWRANKTDAFAFLISFIGTVVFDVVEGLALGVIFVLGVLIMKIQRARLVELGRMSHNKDKTYYKPSKNYRDAVVPDFTLCLHFSAPIIFTNAESFRSQLNQMIDGSIRNNNHGKHLLEQKMSRENSEPILRNAGVSIATSESQKNILSCTNTFKSRIKLPIQRVVIDLVGVPFVDFTGANSLIETILEKKKTGVLLMYSSANLEILSTLRQVESFEKHHLFAHFFPSIEDALDAEENENLYCSLK</sequence>
<keyword evidence="4 5" id="KW-0472">Membrane</keyword>
<dbReference type="SUPFAM" id="SSF52091">
    <property type="entry name" value="SpoIIaa-like"/>
    <property type="match status" value="1"/>
</dbReference>
<accession>A0AAF3FI79</accession>
<proteinExistence type="predicted"/>
<feature type="transmembrane region" description="Helical" evidence="5">
    <location>
        <begin position="275"/>
        <end position="295"/>
    </location>
</feature>
<comment type="subcellular location">
    <subcellularLocation>
        <location evidence="1">Membrane</location>
        <topology evidence="1">Multi-pass membrane protein</topology>
    </subcellularLocation>
</comment>
<evidence type="ECO:0000256" key="2">
    <source>
        <dbReference type="ARBA" id="ARBA00022692"/>
    </source>
</evidence>
<feature type="transmembrane region" description="Helical" evidence="5">
    <location>
        <begin position="394"/>
        <end position="410"/>
    </location>
</feature>
<feature type="transmembrane region" description="Helical" evidence="5">
    <location>
        <begin position="186"/>
        <end position="210"/>
    </location>
</feature>
<name>A0AAF3FI79_9BILA</name>
<feature type="domain" description="STAS" evidence="6">
    <location>
        <begin position="560"/>
        <end position="714"/>
    </location>
</feature>
<dbReference type="Gene3D" id="3.30.750.24">
    <property type="entry name" value="STAS domain"/>
    <property type="match status" value="1"/>
</dbReference>
<evidence type="ECO:0000256" key="3">
    <source>
        <dbReference type="ARBA" id="ARBA00022989"/>
    </source>
</evidence>